<dbReference type="KEGG" id="vg:64470927"/>
<evidence type="ECO:0000313" key="3">
    <source>
        <dbReference type="Proteomes" id="UP000289966"/>
    </source>
</evidence>
<organism evidence="2 3">
    <name type="scientific">Streptomyces phage Janus</name>
    <dbReference type="NCBI Taxonomy" id="2510525"/>
    <lineage>
        <taxon>Viruses</taxon>
        <taxon>Duplodnaviria</taxon>
        <taxon>Heunggongvirae</taxon>
        <taxon>Uroviricota</taxon>
        <taxon>Caudoviricetes</taxon>
        <taxon>Arquatrovirinae</taxon>
        <taxon>Janusvirus</taxon>
        <taxon>Janusvirus janus</taxon>
    </lineage>
</organism>
<evidence type="ECO:0000313" key="2">
    <source>
        <dbReference type="EMBL" id="QAY15934.1"/>
    </source>
</evidence>
<sequence length="152" mass="18512">MAKRKIQDEQEVIRWFEEGKTYQWMIDEYKRKYNIDTVASMWGNFRRRRGLDRRITRDDDLIPWFVKEEHRWKYPVAMLRVEARLRDGQELSETDKARLASWKEMLDEENAVVHYDPDTEDGFFYVPREPGDADIIRKPQEKTTPRLNADRD</sequence>
<dbReference type="RefSeq" id="YP_010055004.1">
    <property type="nucleotide sequence ID" value="NC_054660.1"/>
</dbReference>
<dbReference type="Proteomes" id="UP000289966">
    <property type="component" value="Segment"/>
</dbReference>
<gene>
    <name evidence="2" type="primary">30</name>
    <name evidence="2" type="ORF">SEA_JANUS_30</name>
</gene>
<keyword evidence="3" id="KW-1185">Reference proteome</keyword>
<proteinExistence type="predicted"/>
<dbReference type="EMBL" id="MK392366">
    <property type="protein sequence ID" value="QAY15934.1"/>
    <property type="molecule type" value="Genomic_DNA"/>
</dbReference>
<accession>A0A411CPR6</accession>
<protein>
    <submittedName>
        <fullName evidence="2">Immunity repressor</fullName>
    </submittedName>
</protein>
<feature type="region of interest" description="Disordered" evidence="1">
    <location>
        <begin position="130"/>
        <end position="152"/>
    </location>
</feature>
<reference evidence="2 3" key="1">
    <citation type="submission" date="2019-01" db="EMBL/GenBank/DDBJ databases">
        <authorList>
            <person name="Molina J."/>
            <person name="Li Y."/>
            <person name="Tei-Muno D.A."/>
            <person name="Klug H.M."/>
            <person name="Nayek S."/>
            <person name="Layton S.R."/>
            <person name="Kim T."/>
            <person name="Hughes L.E."/>
            <person name="Garlena R.A."/>
            <person name="Russell D.A."/>
            <person name="Pope W.H."/>
            <person name="Jacobs-Sera D."/>
            <person name="Hatfull G.F."/>
        </authorList>
    </citation>
    <scope>NUCLEOTIDE SEQUENCE [LARGE SCALE GENOMIC DNA]</scope>
</reference>
<dbReference type="GeneID" id="64470927"/>
<evidence type="ECO:0000256" key="1">
    <source>
        <dbReference type="SAM" id="MobiDB-lite"/>
    </source>
</evidence>
<name>A0A411CPR6_9CAUD</name>